<accession>A0A6N7XG19</accession>
<dbReference type="RefSeq" id="WP_154537942.1">
    <property type="nucleotide sequence ID" value="NZ_JAXFFP010000009.1"/>
</dbReference>
<dbReference type="EMBL" id="VUNE01000003">
    <property type="protein sequence ID" value="MST62553.1"/>
    <property type="molecule type" value="Genomic_DNA"/>
</dbReference>
<dbReference type="SUPFAM" id="SSF52218">
    <property type="entry name" value="Flavoproteins"/>
    <property type="match status" value="1"/>
</dbReference>
<evidence type="ECO:0000313" key="3">
    <source>
        <dbReference type="Proteomes" id="UP000440713"/>
    </source>
</evidence>
<dbReference type="PANTHER" id="PTHR39201:SF1">
    <property type="entry name" value="FLAVODOXIN-LIKE DOMAIN-CONTAINING PROTEIN"/>
    <property type="match status" value="1"/>
</dbReference>
<dbReference type="InterPro" id="IPR008254">
    <property type="entry name" value="Flavodoxin/NO_synth"/>
</dbReference>
<dbReference type="PANTHER" id="PTHR39201">
    <property type="entry name" value="EXPORTED PROTEIN-RELATED"/>
    <property type="match status" value="1"/>
</dbReference>
<dbReference type="InterPro" id="IPR029039">
    <property type="entry name" value="Flavoprotein-like_sf"/>
</dbReference>
<protein>
    <submittedName>
        <fullName evidence="2">Flavodoxin</fullName>
    </submittedName>
</protein>
<dbReference type="GO" id="GO:0010181">
    <property type="term" value="F:FMN binding"/>
    <property type="evidence" value="ECO:0007669"/>
    <property type="project" value="InterPro"/>
</dbReference>
<feature type="domain" description="Flavodoxin-like" evidence="1">
    <location>
        <begin position="26"/>
        <end position="167"/>
    </location>
</feature>
<proteinExistence type="predicted"/>
<dbReference type="Pfam" id="PF12682">
    <property type="entry name" value="Flavodoxin_4"/>
    <property type="match status" value="1"/>
</dbReference>
<comment type="caution">
    <text evidence="2">The sequence shown here is derived from an EMBL/GenBank/DDBJ whole genome shotgun (WGS) entry which is preliminary data.</text>
</comment>
<dbReference type="GO" id="GO:0016651">
    <property type="term" value="F:oxidoreductase activity, acting on NAD(P)H"/>
    <property type="evidence" value="ECO:0007669"/>
    <property type="project" value="UniProtKB-ARBA"/>
</dbReference>
<dbReference type="Proteomes" id="UP000440713">
    <property type="component" value="Unassembled WGS sequence"/>
</dbReference>
<dbReference type="AlphaFoldDB" id="A0A6N7XG19"/>
<dbReference type="Gene3D" id="3.40.50.360">
    <property type="match status" value="1"/>
</dbReference>
<organism evidence="2 3">
    <name type="scientific">Peptostreptococcus porci</name>
    <dbReference type="NCBI Taxonomy" id="2652282"/>
    <lineage>
        <taxon>Bacteria</taxon>
        <taxon>Bacillati</taxon>
        <taxon>Bacillota</taxon>
        <taxon>Clostridia</taxon>
        <taxon>Peptostreptococcales</taxon>
        <taxon>Peptostreptococcaceae</taxon>
        <taxon>Peptostreptococcus</taxon>
    </lineage>
</organism>
<evidence type="ECO:0000313" key="2">
    <source>
        <dbReference type="EMBL" id="MST62553.1"/>
    </source>
</evidence>
<keyword evidence="3" id="KW-1185">Reference proteome</keyword>
<name>A0A6N7XG19_9FIRM</name>
<gene>
    <name evidence="2" type="ORF">FYJ71_06190</name>
</gene>
<reference evidence="2 3" key="1">
    <citation type="submission" date="2019-08" db="EMBL/GenBank/DDBJ databases">
        <title>In-depth cultivation of the pig gut microbiome towards novel bacterial diversity and tailored functional studies.</title>
        <authorList>
            <person name="Wylensek D."/>
            <person name="Hitch T.C.A."/>
            <person name="Clavel T."/>
        </authorList>
    </citation>
    <scope>NUCLEOTIDE SEQUENCE [LARGE SCALE GENOMIC DNA]</scope>
    <source>
        <strain evidence="2 3">WCA-SAB-591-4A-A</strain>
    </source>
</reference>
<evidence type="ECO:0000259" key="1">
    <source>
        <dbReference type="Pfam" id="PF12682"/>
    </source>
</evidence>
<sequence length="176" mass="20105">MTKKLIAYFSRADENYFGGAIRYIEVGNTEIVVNKIAEMMEADIFKIEMKTPYSKEYKACIEEAKIHKFEDKRPELVSIPDSVDEYDTLILAYPNYWGTMPMAVFTFLDAFDFSGKTILPICTNEGSGMGISENDIRKLCPNSKVEKGLSLIGSEVENSDKEIENWLKLNENKKTR</sequence>